<sequence length="396" mass="45047">MSMVITFVCDVLGKENNGTTIATMNVIRSLRKKGHEVRIVCPDKDKEGEPGYYIVPSMRFGPFNGYVRKNGVNPASGRDLSKVREALTGADLVHFNFCGMLSPKVVDLAREMGIPCTASLHTQAENFTNHFGLENSPVANKAVYTWLYRSLFSKVDAIHYPSQFIHDLFERTNHFHSTSYVISNGIQKKFRRLRVNRPESLKGKFVIVYTARYSTEKDHKVLLKAMKYSRHRDDIVLILPGAGPLERKLRREARKWCANEPIFGFHPHEEMVKILNIADLYCHVGTVDIEPVSCLEAISVGICPVLTDSPRSAVGGFATGKMNLYNHRSAKDLADKIDYWFEHPMEREECAKTYSGLASHFDFQTSMDKMERMFAQTIKDYRVKQAESLPLLEKKA</sequence>
<reference evidence="3" key="1">
    <citation type="submission" date="2020-10" db="EMBL/GenBank/DDBJ databases">
        <authorList>
            <person name="Gilroy R."/>
        </authorList>
    </citation>
    <scope>NUCLEOTIDE SEQUENCE</scope>
    <source>
        <strain evidence="3">17113</strain>
    </source>
</reference>
<dbReference type="SUPFAM" id="SSF53756">
    <property type="entry name" value="UDP-Glycosyltransferase/glycogen phosphorylase"/>
    <property type="match status" value="1"/>
</dbReference>
<dbReference type="InterPro" id="IPR028098">
    <property type="entry name" value="Glyco_trans_4-like_N"/>
</dbReference>
<gene>
    <name evidence="3" type="ORF">IAC61_02605</name>
</gene>
<feature type="domain" description="Glycosyl transferase family 1" evidence="1">
    <location>
        <begin position="201"/>
        <end position="352"/>
    </location>
</feature>
<protein>
    <submittedName>
        <fullName evidence="3">Glycosyltransferase</fullName>
    </submittedName>
</protein>
<evidence type="ECO:0000313" key="3">
    <source>
        <dbReference type="EMBL" id="MBO8426196.1"/>
    </source>
</evidence>
<comment type="caution">
    <text evidence="3">The sequence shown here is derived from an EMBL/GenBank/DDBJ whole genome shotgun (WGS) entry which is preliminary data.</text>
</comment>
<evidence type="ECO:0000259" key="1">
    <source>
        <dbReference type="Pfam" id="PF00534"/>
    </source>
</evidence>
<evidence type="ECO:0000313" key="4">
    <source>
        <dbReference type="Proteomes" id="UP000823634"/>
    </source>
</evidence>
<proteinExistence type="predicted"/>
<dbReference type="Pfam" id="PF00534">
    <property type="entry name" value="Glycos_transf_1"/>
    <property type="match status" value="1"/>
</dbReference>
<reference evidence="3" key="2">
    <citation type="journal article" date="2021" name="PeerJ">
        <title>Extensive microbial diversity within the chicken gut microbiome revealed by metagenomics and culture.</title>
        <authorList>
            <person name="Gilroy R."/>
            <person name="Ravi A."/>
            <person name="Getino M."/>
            <person name="Pursley I."/>
            <person name="Horton D.L."/>
            <person name="Alikhan N.F."/>
            <person name="Baker D."/>
            <person name="Gharbi K."/>
            <person name="Hall N."/>
            <person name="Watson M."/>
            <person name="Adriaenssens E.M."/>
            <person name="Foster-Nyarko E."/>
            <person name="Jarju S."/>
            <person name="Secka A."/>
            <person name="Antonio M."/>
            <person name="Oren A."/>
            <person name="Chaudhuri R.R."/>
            <person name="La Ragione R."/>
            <person name="Hildebrand F."/>
            <person name="Pallen M.J."/>
        </authorList>
    </citation>
    <scope>NUCLEOTIDE SEQUENCE</scope>
    <source>
        <strain evidence="3">17113</strain>
    </source>
</reference>
<dbReference type="PANTHER" id="PTHR45947:SF3">
    <property type="entry name" value="SULFOQUINOVOSYL TRANSFERASE SQD2"/>
    <property type="match status" value="1"/>
</dbReference>
<accession>A0A9D9DGU0</accession>
<name>A0A9D9DGU0_9FIRM</name>
<evidence type="ECO:0000259" key="2">
    <source>
        <dbReference type="Pfam" id="PF13439"/>
    </source>
</evidence>
<dbReference type="InterPro" id="IPR001296">
    <property type="entry name" value="Glyco_trans_1"/>
</dbReference>
<organism evidence="3 4">
    <name type="scientific">Candidatus Alloenteromonas pullistercoris</name>
    <dbReference type="NCBI Taxonomy" id="2840785"/>
    <lineage>
        <taxon>Bacteria</taxon>
        <taxon>Bacillati</taxon>
        <taxon>Bacillota</taxon>
        <taxon>Bacillota incertae sedis</taxon>
        <taxon>Candidatus Alloenteromonas</taxon>
    </lineage>
</organism>
<dbReference type="InterPro" id="IPR050194">
    <property type="entry name" value="Glycosyltransferase_grp1"/>
</dbReference>
<dbReference type="AlphaFoldDB" id="A0A9D9DGU0"/>
<dbReference type="EMBL" id="JADINA010000019">
    <property type="protein sequence ID" value="MBO8426196.1"/>
    <property type="molecule type" value="Genomic_DNA"/>
</dbReference>
<feature type="domain" description="Glycosyltransferase subfamily 4-like N-terminal" evidence="2">
    <location>
        <begin position="17"/>
        <end position="186"/>
    </location>
</feature>
<dbReference type="Gene3D" id="3.40.50.2000">
    <property type="entry name" value="Glycogen Phosphorylase B"/>
    <property type="match status" value="2"/>
</dbReference>
<dbReference type="GO" id="GO:0016757">
    <property type="term" value="F:glycosyltransferase activity"/>
    <property type="evidence" value="ECO:0007669"/>
    <property type="project" value="InterPro"/>
</dbReference>
<dbReference type="Proteomes" id="UP000823634">
    <property type="component" value="Unassembled WGS sequence"/>
</dbReference>
<dbReference type="PANTHER" id="PTHR45947">
    <property type="entry name" value="SULFOQUINOVOSYL TRANSFERASE SQD2"/>
    <property type="match status" value="1"/>
</dbReference>
<dbReference type="Pfam" id="PF13439">
    <property type="entry name" value="Glyco_transf_4"/>
    <property type="match status" value="1"/>
</dbReference>